<sequence length="120" mass="13521">LKVIIKVTVDSGVLKCHQCSGWHGRGYAPSQVEVSNCDNMNNQCQTQQFCVKKIDPIVQSRGYVTFTSDCWQTSQIQVSPTNLSTVVSGQCYPYQEATVPPKRKSFAHFILKISLLYLFQ</sequence>
<dbReference type="WBParaSite" id="EVEC_0001296701-mRNA-1">
    <property type="protein sequence ID" value="EVEC_0001296701-mRNA-1"/>
    <property type="gene ID" value="EVEC_0001296701"/>
</dbReference>
<evidence type="ECO:0000313" key="1">
    <source>
        <dbReference type="WBParaSite" id="EVEC_0001296701-mRNA-1"/>
    </source>
</evidence>
<dbReference type="AlphaFoldDB" id="A0A0N4VPN8"/>
<reference evidence="1" key="1">
    <citation type="submission" date="2017-02" db="UniProtKB">
        <authorList>
            <consortium name="WormBaseParasite"/>
        </authorList>
    </citation>
    <scope>IDENTIFICATION</scope>
</reference>
<name>A0A0N4VPN8_ENTVE</name>
<proteinExistence type="predicted"/>
<protein>
    <submittedName>
        <fullName evidence="1">Protein quiver</fullName>
    </submittedName>
</protein>
<accession>A0A0N4VPN8</accession>
<organism evidence="1">
    <name type="scientific">Enterobius vermicularis</name>
    <name type="common">Human pinworm</name>
    <dbReference type="NCBI Taxonomy" id="51028"/>
    <lineage>
        <taxon>Eukaryota</taxon>
        <taxon>Metazoa</taxon>
        <taxon>Ecdysozoa</taxon>
        <taxon>Nematoda</taxon>
        <taxon>Chromadorea</taxon>
        <taxon>Rhabditida</taxon>
        <taxon>Spirurina</taxon>
        <taxon>Oxyuridomorpha</taxon>
        <taxon>Oxyuroidea</taxon>
        <taxon>Oxyuridae</taxon>
        <taxon>Enterobius</taxon>
    </lineage>
</organism>